<evidence type="ECO:0000256" key="1">
    <source>
        <dbReference type="SAM" id="MobiDB-lite"/>
    </source>
</evidence>
<feature type="region of interest" description="Disordered" evidence="1">
    <location>
        <begin position="90"/>
        <end position="169"/>
    </location>
</feature>
<organism evidence="2 3">
    <name type="scientific">Urochloa decumbens</name>
    <dbReference type="NCBI Taxonomy" id="240449"/>
    <lineage>
        <taxon>Eukaryota</taxon>
        <taxon>Viridiplantae</taxon>
        <taxon>Streptophyta</taxon>
        <taxon>Embryophyta</taxon>
        <taxon>Tracheophyta</taxon>
        <taxon>Spermatophyta</taxon>
        <taxon>Magnoliopsida</taxon>
        <taxon>Liliopsida</taxon>
        <taxon>Poales</taxon>
        <taxon>Poaceae</taxon>
        <taxon>PACMAD clade</taxon>
        <taxon>Panicoideae</taxon>
        <taxon>Panicodae</taxon>
        <taxon>Paniceae</taxon>
        <taxon>Melinidinae</taxon>
        <taxon>Urochloa</taxon>
    </lineage>
</organism>
<dbReference type="Proteomes" id="UP001497457">
    <property type="component" value="Chromosome 11b"/>
</dbReference>
<accession>A0ABC8W0G4</accession>
<dbReference type="EMBL" id="OZ075121">
    <property type="protein sequence ID" value="CAL4900624.1"/>
    <property type="molecule type" value="Genomic_DNA"/>
</dbReference>
<sequence length="228" mass="24379">MACGVVMAREPAGSRVGGEVASSARTQLKRARDSLEGKTTTGGRGGSAAGVVSVVAHTPGQRRLQERMKAELDAVRALHRKAVLLCRGGAGAAPAAKGGARLSGAEPRREAAPTKRRRANPSEESATEAAAQQKKGQVKKQQAPAPRSAPPPSAKEDAQKKKREMEEMARAREEFRRLVLAMEKAALPDETVYRQELEELGIAPFEYAVTRTMSQALSQDRILVGVAY</sequence>
<feature type="compositionally biased region" description="Low complexity" evidence="1">
    <location>
        <begin position="122"/>
        <end position="146"/>
    </location>
</feature>
<feature type="compositionally biased region" description="Basic and acidic residues" evidence="1">
    <location>
        <begin position="154"/>
        <end position="169"/>
    </location>
</feature>
<reference evidence="3" key="1">
    <citation type="submission" date="2024-06" db="EMBL/GenBank/DDBJ databases">
        <authorList>
            <person name="Ryan C."/>
        </authorList>
    </citation>
    <scope>NUCLEOTIDE SEQUENCE [LARGE SCALE GENOMIC DNA]</scope>
</reference>
<reference evidence="2 3" key="2">
    <citation type="submission" date="2024-10" db="EMBL/GenBank/DDBJ databases">
        <authorList>
            <person name="Ryan C."/>
        </authorList>
    </citation>
    <scope>NUCLEOTIDE SEQUENCE [LARGE SCALE GENOMIC DNA]</scope>
</reference>
<evidence type="ECO:0000313" key="3">
    <source>
        <dbReference type="Proteomes" id="UP001497457"/>
    </source>
</evidence>
<keyword evidence="3" id="KW-1185">Reference proteome</keyword>
<gene>
    <name evidence="2" type="ORF">URODEC1_LOCUS8811</name>
</gene>
<name>A0ABC8W0G4_9POAL</name>
<protein>
    <submittedName>
        <fullName evidence="2">Uncharacterized protein</fullName>
    </submittedName>
</protein>
<dbReference type="AlphaFoldDB" id="A0ABC8W0G4"/>
<feature type="region of interest" description="Disordered" evidence="1">
    <location>
        <begin position="1"/>
        <end position="51"/>
    </location>
</feature>
<evidence type="ECO:0000313" key="2">
    <source>
        <dbReference type="EMBL" id="CAL4900624.1"/>
    </source>
</evidence>
<proteinExistence type="predicted"/>